<comment type="caution">
    <text evidence="2">The sequence shown here is derived from an EMBL/GenBank/DDBJ whole genome shotgun (WGS) entry which is preliminary data.</text>
</comment>
<reference evidence="2 3" key="1">
    <citation type="submission" date="2018-06" db="EMBL/GenBank/DDBJ databases">
        <title>Extensive metabolic versatility and redundancy in microbially diverse, dynamic hydrothermal sediments.</title>
        <authorList>
            <person name="Dombrowski N."/>
            <person name="Teske A."/>
            <person name="Baker B.J."/>
        </authorList>
    </citation>
    <scope>NUCLEOTIDE SEQUENCE [LARGE SCALE GENOMIC DNA]</scope>
    <source>
        <strain evidence="2">B3_G15</strain>
    </source>
</reference>
<protein>
    <submittedName>
        <fullName evidence="2">Divalent-cation tolerance protein CutA</fullName>
    </submittedName>
</protein>
<dbReference type="InterPro" id="IPR015867">
    <property type="entry name" value="N-reg_PII/ATP_PRibTrfase_C"/>
</dbReference>
<evidence type="ECO:0000313" key="3">
    <source>
        <dbReference type="Proteomes" id="UP000280417"/>
    </source>
</evidence>
<proteinExistence type="inferred from homology"/>
<dbReference type="GO" id="GO:0005507">
    <property type="term" value="F:copper ion binding"/>
    <property type="evidence" value="ECO:0007669"/>
    <property type="project" value="TreeGrafter"/>
</dbReference>
<dbReference type="GO" id="GO:0010038">
    <property type="term" value="P:response to metal ion"/>
    <property type="evidence" value="ECO:0007669"/>
    <property type="project" value="InterPro"/>
</dbReference>
<dbReference type="InterPro" id="IPR004323">
    <property type="entry name" value="Ion_tolerance_CutA"/>
</dbReference>
<dbReference type="SUPFAM" id="SSF54913">
    <property type="entry name" value="GlnB-like"/>
    <property type="match status" value="1"/>
</dbReference>
<accession>A0A662DHB4</accession>
<evidence type="ECO:0000256" key="1">
    <source>
        <dbReference type="ARBA" id="ARBA00010169"/>
    </source>
</evidence>
<comment type="similarity">
    <text evidence="1">Belongs to the CutA family.</text>
</comment>
<evidence type="ECO:0000313" key="2">
    <source>
        <dbReference type="EMBL" id="RLE13701.1"/>
    </source>
</evidence>
<gene>
    <name evidence="2" type="ORF">DRJ04_03800</name>
</gene>
<dbReference type="PANTHER" id="PTHR23419">
    <property type="entry name" value="DIVALENT CATION TOLERANCE CUTA-RELATED"/>
    <property type="match status" value="1"/>
</dbReference>
<dbReference type="EMBL" id="QMQA01000081">
    <property type="protein sequence ID" value="RLE13701.1"/>
    <property type="molecule type" value="Genomic_DNA"/>
</dbReference>
<dbReference type="Proteomes" id="UP000280417">
    <property type="component" value="Unassembled WGS sequence"/>
</dbReference>
<dbReference type="PANTHER" id="PTHR23419:SF8">
    <property type="entry name" value="FI09726P"/>
    <property type="match status" value="1"/>
</dbReference>
<dbReference type="InterPro" id="IPR011322">
    <property type="entry name" value="N-reg_PII-like_a/b"/>
</dbReference>
<dbReference type="AlphaFoldDB" id="A0A662DHB4"/>
<organism evidence="2 3">
    <name type="scientific">Aerophobetes bacterium</name>
    <dbReference type="NCBI Taxonomy" id="2030807"/>
    <lineage>
        <taxon>Bacteria</taxon>
        <taxon>Candidatus Aerophobota</taxon>
    </lineage>
</organism>
<dbReference type="Pfam" id="PF03091">
    <property type="entry name" value="CutA1"/>
    <property type="match status" value="1"/>
</dbReference>
<name>A0A662DHB4_UNCAE</name>
<dbReference type="Gene3D" id="3.30.70.120">
    <property type="match status" value="1"/>
</dbReference>
<sequence>MTEYIQIFTTTDKEEDAEKIAQILIEKKLAGCVQVVGPVSSRYWWKDNVEKAKEWLCIIKSKKILYEELEKTILEIHPYEVPEILAIPVIAGNKDYLRWLDSELKN</sequence>